<feature type="region of interest" description="Disordered" evidence="1">
    <location>
        <begin position="1"/>
        <end position="30"/>
    </location>
</feature>
<evidence type="ECO:0000313" key="2">
    <source>
        <dbReference type="EMBL" id="MED6203959.1"/>
    </source>
</evidence>
<reference evidence="2 3" key="1">
    <citation type="journal article" date="2023" name="Plants (Basel)">
        <title>Bridging the Gap: Combining Genomics and Transcriptomics Approaches to Understand Stylosanthes scabra, an Orphan Legume from the Brazilian Caatinga.</title>
        <authorList>
            <person name="Ferreira-Neto J.R.C."/>
            <person name="da Silva M.D."/>
            <person name="Binneck E."/>
            <person name="de Melo N.F."/>
            <person name="da Silva R.H."/>
            <person name="de Melo A.L.T.M."/>
            <person name="Pandolfi V."/>
            <person name="Bustamante F.O."/>
            <person name="Brasileiro-Vidal A.C."/>
            <person name="Benko-Iseppon A.M."/>
        </authorList>
    </citation>
    <scope>NUCLEOTIDE SEQUENCE [LARGE SCALE GENOMIC DNA]</scope>
    <source>
        <tissue evidence="2">Leaves</tissue>
    </source>
</reference>
<protein>
    <submittedName>
        <fullName evidence="2">Uncharacterized protein</fullName>
    </submittedName>
</protein>
<accession>A0ABU6Y1T5</accession>
<proteinExistence type="predicted"/>
<evidence type="ECO:0000313" key="3">
    <source>
        <dbReference type="Proteomes" id="UP001341840"/>
    </source>
</evidence>
<feature type="compositionally biased region" description="Pro residues" evidence="1">
    <location>
        <begin position="13"/>
        <end position="30"/>
    </location>
</feature>
<keyword evidence="3" id="KW-1185">Reference proteome</keyword>
<comment type="caution">
    <text evidence="2">The sequence shown here is derived from an EMBL/GenBank/DDBJ whole genome shotgun (WGS) entry which is preliminary data.</text>
</comment>
<gene>
    <name evidence="2" type="ORF">PIB30_004545</name>
</gene>
<name>A0ABU6Y1T5_9FABA</name>
<dbReference type="EMBL" id="JASCZI010241664">
    <property type="protein sequence ID" value="MED6203959.1"/>
    <property type="molecule type" value="Genomic_DNA"/>
</dbReference>
<sequence length="138" mass="15227">MANIDKGLELLRPQPPSRLRPPQAPCRLPQPPTAVVLRRRVLPPSRSLAPSALLSPSLGLLSVNLSENPSRRRRGGCLNQRTLAVAVRRSPSWRLSSSPARRVQRRSRSTTIVSAFASPALVRHPYLDCSNAKATIWN</sequence>
<dbReference type="Proteomes" id="UP001341840">
    <property type="component" value="Unassembled WGS sequence"/>
</dbReference>
<organism evidence="2 3">
    <name type="scientific">Stylosanthes scabra</name>
    <dbReference type="NCBI Taxonomy" id="79078"/>
    <lineage>
        <taxon>Eukaryota</taxon>
        <taxon>Viridiplantae</taxon>
        <taxon>Streptophyta</taxon>
        <taxon>Embryophyta</taxon>
        <taxon>Tracheophyta</taxon>
        <taxon>Spermatophyta</taxon>
        <taxon>Magnoliopsida</taxon>
        <taxon>eudicotyledons</taxon>
        <taxon>Gunneridae</taxon>
        <taxon>Pentapetalae</taxon>
        <taxon>rosids</taxon>
        <taxon>fabids</taxon>
        <taxon>Fabales</taxon>
        <taxon>Fabaceae</taxon>
        <taxon>Papilionoideae</taxon>
        <taxon>50 kb inversion clade</taxon>
        <taxon>dalbergioids sensu lato</taxon>
        <taxon>Dalbergieae</taxon>
        <taxon>Pterocarpus clade</taxon>
        <taxon>Stylosanthes</taxon>
    </lineage>
</organism>
<evidence type="ECO:0000256" key="1">
    <source>
        <dbReference type="SAM" id="MobiDB-lite"/>
    </source>
</evidence>